<comment type="caution">
    <text evidence="1">The sequence shown here is derived from an EMBL/GenBank/DDBJ whole genome shotgun (WGS) entry which is preliminary data.</text>
</comment>
<organism evidence="1 2">
    <name type="scientific">Rhodopirellula sallentina SM41</name>
    <dbReference type="NCBI Taxonomy" id="1263870"/>
    <lineage>
        <taxon>Bacteria</taxon>
        <taxon>Pseudomonadati</taxon>
        <taxon>Planctomycetota</taxon>
        <taxon>Planctomycetia</taxon>
        <taxon>Pirellulales</taxon>
        <taxon>Pirellulaceae</taxon>
        <taxon>Rhodopirellula</taxon>
    </lineage>
</organism>
<protein>
    <submittedName>
        <fullName evidence="1">Uncharacterized protein</fullName>
    </submittedName>
</protein>
<accession>M5U5N9</accession>
<sequence>MLAITTVYVRYNYERDRDAVSQLGPTHYFSHVDDPVFTSLGPHVIGYYEWMGPAFLESPMRRYNIPWFDRVTRIHILDDSRVTNDSLTAVTDLSHLSQLWISDATLPRGMYNGAIDGDVTLVLYD</sequence>
<evidence type="ECO:0000313" key="2">
    <source>
        <dbReference type="Proteomes" id="UP000011885"/>
    </source>
</evidence>
<dbReference type="Proteomes" id="UP000011885">
    <property type="component" value="Unassembled WGS sequence"/>
</dbReference>
<reference evidence="1 2" key="1">
    <citation type="journal article" date="2013" name="Mar. Genomics">
        <title>Expression of sulfatases in Rhodopirellula baltica and the diversity of sulfatases in the genus Rhodopirellula.</title>
        <authorList>
            <person name="Wegner C.E."/>
            <person name="Richter-Heitmann T."/>
            <person name="Klindworth A."/>
            <person name="Klockow C."/>
            <person name="Richter M."/>
            <person name="Achstetter T."/>
            <person name="Glockner F.O."/>
            <person name="Harder J."/>
        </authorList>
    </citation>
    <scope>NUCLEOTIDE SEQUENCE [LARGE SCALE GENOMIC DNA]</scope>
    <source>
        <strain evidence="1 2">SM41</strain>
    </source>
</reference>
<name>M5U5N9_9BACT</name>
<evidence type="ECO:0000313" key="1">
    <source>
        <dbReference type="EMBL" id="EMI56755.1"/>
    </source>
</evidence>
<keyword evidence="2" id="KW-1185">Reference proteome</keyword>
<dbReference type="AlphaFoldDB" id="M5U5N9"/>
<proteinExistence type="predicted"/>
<dbReference type="PATRIC" id="fig|1263870.3.peg.1920"/>
<dbReference type="EMBL" id="ANOH01000124">
    <property type="protein sequence ID" value="EMI56755.1"/>
    <property type="molecule type" value="Genomic_DNA"/>
</dbReference>
<gene>
    <name evidence="1" type="ORF">RSSM_01795</name>
</gene>